<keyword evidence="1" id="KW-0732">Signal</keyword>
<sequence>MGIWKLPVVLAELFVALNHLEGTPIERQEWIVPVLRNMLLKLRGAKPKHEANPKVVKWKSRDATPPLVQLNAWKIF</sequence>
<dbReference type="GeneTree" id="ENSGT00960000189679"/>
<feature type="signal peptide" evidence="1">
    <location>
        <begin position="1"/>
        <end position="22"/>
    </location>
</feature>
<protein>
    <submittedName>
        <fullName evidence="2">Uncharacterized protein</fullName>
    </submittedName>
</protein>
<feature type="chain" id="PRO_5033990947" evidence="1">
    <location>
        <begin position="23"/>
        <end position="76"/>
    </location>
</feature>
<dbReference type="AlphaFoldDB" id="A0A8C0CVE8"/>
<evidence type="ECO:0000313" key="2">
    <source>
        <dbReference type="Ensembl" id="ENSBMSP00010011039.1"/>
    </source>
</evidence>
<accession>A0A8C0CVE8</accession>
<proteinExistence type="predicted"/>
<evidence type="ECO:0000256" key="1">
    <source>
        <dbReference type="SAM" id="SignalP"/>
    </source>
</evidence>
<dbReference type="Ensembl" id="ENSBMST00010012244.1">
    <property type="protein sequence ID" value="ENSBMSP00010011039.1"/>
    <property type="gene ID" value="ENSBMSG00010008069.1"/>
</dbReference>
<name>A0A8C0CVE8_BALMU</name>
<reference evidence="2" key="1">
    <citation type="submission" date="2023-09" db="UniProtKB">
        <authorList>
            <consortium name="Ensembl"/>
        </authorList>
    </citation>
    <scope>IDENTIFICATION</scope>
</reference>
<dbReference type="OMA" id="IDRQEWI"/>
<organism evidence="2">
    <name type="scientific">Balaenoptera musculus</name>
    <name type="common">Blue whale</name>
    <dbReference type="NCBI Taxonomy" id="9771"/>
    <lineage>
        <taxon>Eukaryota</taxon>
        <taxon>Metazoa</taxon>
        <taxon>Chordata</taxon>
        <taxon>Craniata</taxon>
        <taxon>Vertebrata</taxon>
        <taxon>Euteleostomi</taxon>
        <taxon>Mammalia</taxon>
        <taxon>Eutheria</taxon>
        <taxon>Laurasiatheria</taxon>
        <taxon>Artiodactyla</taxon>
        <taxon>Whippomorpha</taxon>
        <taxon>Cetacea</taxon>
        <taxon>Mysticeti</taxon>
        <taxon>Balaenopteridae</taxon>
        <taxon>Balaenoptera</taxon>
    </lineage>
</organism>